<dbReference type="GO" id="GO:0046819">
    <property type="term" value="P:protein secretion by the type V secretion system"/>
    <property type="evidence" value="ECO:0007669"/>
    <property type="project" value="TreeGrafter"/>
</dbReference>
<dbReference type="InterPro" id="IPR005565">
    <property type="entry name" value="Hemolysn_activator_HlyB_C"/>
</dbReference>
<evidence type="ECO:0000313" key="3">
    <source>
        <dbReference type="Proteomes" id="UP000293433"/>
    </source>
</evidence>
<evidence type="ECO:0000259" key="1">
    <source>
        <dbReference type="Pfam" id="PF03865"/>
    </source>
</evidence>
<dbReference type="Pfam" id="PF03865">
    <property type="entry name" value="ShlB"/>
    <property type="match status" value="1"/>
</dbReference>
<dbReference type="RefSeq" id="WP_165396848.1">
    <property type="nucleotide sequence ID" value="NZ_SGWV01000012.1"/>
</dbReference>
<dbReference type="Gene3D" id="2.40.160.50">
    <property type="entry name" value="membrane protein fhac: a member of the omp85/tpsb transporter family"/>
    <property type="match status" value="1"/>
</dbReference>
<dbReference type="EMBL" id="SGWV01000012">
    <property type="protein sequence ID" value="RZS47376.1"/>
    <property type="molecule type" value="Genomic_DNA"/>
</dbReference>
<accession>A0A4Q7LBC7</accession>
<protein>
    <submittedName>
        <fullName evidence="2">Hemolysin activation/secretion protein</fullName>
    </submittedName>
</protein>
<name>A0A4Q7LBC7_9BURK</name>
<dbReference type="GO" id="GO:0098046">
    <property type="term" value="C:type V protein secretion system complex"/>
    <property type="evidence" value="ECO:0007669"/>
    <property type="project" value="TreeGrafter"/>
</dbReference>
<dbReference type="PANTHER" id="PTHR34597:SF3">
    <property type="entry name" value="OUTER MEMBRANE TRANSPORTER CDIB"/>
    <property type="match status" value="1"/>
</dbReference>
<feature type="domain" description="Haemolysin activator HlyB C-terminal" evidence="1">
    <location>
        <begin position="200"/>
        <end position="512"/>
    </location>
</feature>
<organism evidence="2 3">
    <name type="scientific">Sphaerotilus mobilis</name>
    <dbReference type="NCBI Taxonomy" id="47994"/>
    <lineage>
        <taxon>Bacteria</taxon>
        <taxon>Pseudomonadati</taxon>
        <taxon>Pseudomonadota</taxon>
        <taxon>Betaproteobacteria</taxon>
        <taxon>Burkholderiales</taxon>
        <taxon>Sphaerotilaceae</taxon>
        <taxon>Sphaerotilus</taxon>
    </lineage>
</organism>
<keyword evidence="3" id="KW-1185">Reference proteome</keyword>
<reference evidence="2 3" key="1">
    <citation type="submission" date="2019-02" db="EMBL/GenBank/DDBJ databases">
        <title>Genomic Encyclopedia of Type Strains, Phase IV (KMG-IV): sequencing the most valuable type-strain genomes for metagenomic binning, comparative biology and taxonomic classification.</title>
        <authorList>
            <person name="Goeker M."/>
        </authorList>
    </citation>
    <scope>NUCLEOTIDE SEQUENCE [LARGE SCALE GENOMIC DNA]</scope>
    <source>
        <strain evidence="2 3">DSM 10617</strain>
    </source>
</reference>
<dbReference type="AlphaFoldDB" id="A0A4Q7LBC7"/>
<gene>
    <name evidence="2" type="ORF">EV685_3579</name>
</gene>
<dbReference type="Proteomes" id="UP000293433">
    <property type="component" value="Unassembled WGS sequence"/>
</dbReference>
<dbReference type="InterPro" id="IPR051544">
    <property type="entry name" value="TPS_OM_transporter"/>
</dbReference>
<dbReference type="PANTHER" id="PTHR34597">
    <property type="entry name" value="SLR1661 PROTEIN"/>
    <property type="match status" value="1"/>
</dbReference>
<evidence type="ECO:0000313" key="2">
    <source>
        <dbReference type="EMBL" id="RZS47376.1"/>
    </source>
</evidence>
<comment type="caution">
    <text evidence="2">The sequence shown here is derived from an EMBL/GenBank/DDBJ whole genome shotgun (WGS) entry which is preliminary data.</text>
</comment>
<proteinExistence type="predicted"/>
<dbReference type="GO" id="GO:0008320">
    <property type="term" value="F:protein transmembrane transporter activity"/>
    <property type="evidence" value="ECO:0007669"/>
    <property type="project" value="TreeGrafter"/>
</dbReference>
<sequence>MKTSRYLNIGPGAGLCTVRAVACGISGMLLLIAPEWLHAQETASDPLSFAVTEVRLEGRIDLLAEPLQAELLDVLAQARGVQVGTARLRAVAVALQQVLERSAPGQFRALIPAQALDDGALRVQVLPVLQAVEGIGADGYDAARTRAGLPSLRPGIVLPLQGDPVDPRDWALLREHPIKQAQVRYLSEIGSNRGPSAQVIAQAPAGRRAGDLRLDNSGSQSVGRWMLSAQWLDGNLTGDDDTLSLSWSQPLQHPQAVRIAGLVYGRTMPAEHLALTLGLSHADSASTTAVANAGLLVGQGRYDEASLSLAHFLATPGQRAGESLKLLGEATLGRVASQTDFLGQTVTTYRRSTAVLGTGLEWLKPGEGENLMLARGMLHGYKVGMLGTSGQAAYTATRVGAGGAVWFKGSLLARWQIGPLQLQSQTLGQYTQNKLTPTHQMQLASWTSGVRGHVDTLVSGDSALVQRTELLAAPLSGGDLLWRPYALADVGRKLGGNEELATTLASVGLGLRSFVPDGRAEIDLSLVRKVDGAERDIHLGSGETRSRDTLGVSARLRF</sequence>